<gene>
    <name evidence="2" type="ORF">MRATA1EN1_LOCUS8423</name>
</gene>
<evidence type="ECO:0000313" key="2">
    <source>
        <dbReference type="EMBL" id="CAI9159461.1"/>
    </source>
</evidence>
<evidence type="ECO:0008006" key="4">
    <source>
        <dbReference type="Google" id="ProtNLM"/>
    </source>
</evidence>
<feature type="region of interest" description="Disordered" evidence="1">
    <location>
        <begin position="121"/>
        <end position="175"/>
    </location>
</feature>
<feature type="compositionally biased region" description="Polar residues" evidence="1">
    <location>
        <begin position="55"/>
        <end position="67"/>
    </location>
</feature>
<feature type="compositionally biased region" description="Pro residues" evidence="1">
    <location>
        <begin position="36"/>
        <end position="51"/>
    </location>
</feature>
<evidence type="ECO:0000313" key="3">
    <source>
        <dbReference type="Proteomes" id="UP001176941"/>
    </source>
</evidence>
<proteinExistence type="predicted"/>
<feature type="region of interest" description="Disordered" evidence="1">
    <location>
        <begin position="28"/>
        <end position="78"/>
    </location>
</feature>
<dbReference type="Proteomes" id="UP001176941">
    <property type="component" value="Chromosome 19"/>
</dbReference>
<reference evidence="2" key="1">
    <citation type="submission" date="2023-04" db="EMBL/GenBank/DDBJ databases">
        <authorList>
            <consortium name="ELIXIR-Norway"/>
        </authorList>
    </citation>
    <scope>NUCLEOTIDE SEQUENCE [LARGE SCALE GENOMIC DNA]</scope>
</reference>
<organism evidence="2 3">
    <name type="scientific">Rangifer tarandus platyrhynchus</name>
    <name type="common">Svalbard reindeer</name>
    <dbReference type="NCBI Taxonomy" id="3082113"/>
    <lineage>
        <taxon>Eukaryota</taxon>
        <taxon>Metazoa</taxon>
        <taxon>Chordata</taxon>
        <taxon>Craniata</taxon>
        <taxon>Vertebrata</taxon>
        <taxon>Euteleostomi</taxon>
        <taxon>Mammalia</taxon>
        <taxon>Eutheria</taxon>
        <taxon>Laurasiatheria</taxon>
        <taxon>Artiodactyla</taxon>
        <taxon>Ruminantia</taxon>
        <taxon>Pecora</taxon>
        <taxon>Cervidae</taxon>
        <taxon>Odocoileinae</taxon>
        <taxon>Rangifer</taxon>
    </lineage>
</organism>
<sequence>MARREGACPGCPWRRRWESPCGQWRFRSGSGLSELLPPPPPPPGEGRPPPACAQRLTQPQSRQSANTVVPAPPPSLALPPPRLWLAPPFCPPPPPHGYGPFPARKRRGAALGLTRVLLPLGSAVRRSPGPGLGQGKGPTEKRDLPSRPAPGEGRVTSSVSPRLLSGRGPDPPQALSRRMLPLLIPLAAPHTPLHPFPRPRGPIRNLVDPTTLFTSFLGQDASPPPRPLHPFSWELPTPRLPFT</sequence>
<keyword evidence="3" id="KW-1185">Reference proteome</keyword>
<protein>
    <recommendedName>
        <fullName evidence="4">Basic proline-rich protein-like</fullName>
    </recommendedName>
</protein>
<evidence type="ECO:0000256" key="1">
    <source>
        <dbReference type="SAM" id="MobiDB-lite"/>
    </source>
</evidence>
<dbReference type="EMBL" id="OX459955">
    <property type="protein sequence ID" value="CAI9159461.1"/>
    <property type="molecule type" value="Genomic_DNA"/>
</dbReference>
<feature type="region of interest" description="Disordered" evidence="1">
    <location>
        <begin position="215"/>
        <end position="235"/>
    </location>
</feature>
<name>A0ABN8YE94_RANTA</name>
<accession>A0ABN8YE94</accession>